<dbReference type="Gene3D" id="3.40.50.80">
    <property type="entry name" value="Nucleotide-binding domain of ferredoxin-NADP reductase (FNR) module"/>
    <property type="match status" value="1"/>
</dbReference>
<dbReference type="Pfam" id="PF00970">
    <property type="entry name" value="FAD_binding_6"/>
    <property type="match status" value="1"/>
</dbReference>
<dbReference type="GO" id="GO:0051537">
    <property type="term" value="F:2 iron, 2 sulfur cluster binding"/>
    <property type="evidence" value="ECO:0007669"/>
    <property type="project" value="UniProtKB-KW"/>
</dbReference>
<comment type="caution">
    <text evidence="12">The sequence shown here is derived from an EMBL/GenBank/DDBJ whole genome shotgun (WGS) entry which is preliminary data.</text>
</comment>
<dbReference type="PROSITE" id="PS51384">
    <property type="entry name" value="FAD_FR"/>
    <property type="match status" value="1"/>
</dbReference>
<keyword evidence="4" id="KW-0479">Metal-binding</keyword>
<dbReference type="GO" id="GO:0016491">
    <property type="term" value="F:oxidoreductase activity"/>
    <property type="evidence" value="ECO:0007669"/>
    <property type="project" value="UniProtKB-KW"/>
</dbReference>
<evidence type="ECO:0000256" key="1">
    <source>
        <dbReference type="ARBA" id="ARBA00001974"/>
    </source>
</evidence>
<dbReference type="InterPro" id="IPR012675">
    <property type="entry name" value="Beta-grasp_dom_sf"/>
</dbReference>
<dbReference type="InterPro" id="IPR001433">
    <property type="entry name" value="OxRdtase_FAD/NAD-bd"/>
</dbReference>
<keyword evidence="8" id="KW-0411">Iron-sulfur</keyword>
<dbReference type="InterPro" id="IPR017938">
    <property type="entry name" value="Riboflavin_synthase-like_b-brl"/>
</dbReference>
<dbReference type="SUPFAM" id="SSF63380">
    <property type="entry name" value="Riboflavin synthase domain-like"/>
    <property type="match status" value="1"/>
</dbReference>
<dbReference type="PROSITE" id="PS51085">
    <property type="entry name" value="2FE2S_FER_2"/>
    <property type="match status" value="1"/>
</dbReference>
<dbReference type="InterPro" id="IPR017927">
    <property type="entry name" value="FAD-bd_FR_type"/>
</dbReference>
<dbReference type="AlphaFoldDB" id="A0A4Y8MSZ2"/>
<dbReference type="PANTHER" id="PTHR47354:SF6">
    <property type="entry name" value="NADH OXIDOREDUCTASE HCR"/>
    <property type="match status" value="1"/>
</dbReference>
<keyword evidence="2" id="KW-0285">Flavoprotein</keyword>
<keyword evidence="6" id="KW-0560">Oxidoreductase</keyword>
<accession>A0A4Y8MSZ2</accession>
<dbReference type="InterPro" id="IPR006058">
    <property type="entry name" value="2Fe2S_fd_BS"/>
</dbReference>
<keyword evidence="5" id="KW-0274">FAD</keyword>
<dbReference type="Gene3D" id="2.40.30.10">
    <property type="entry name" value="Translation factors"/>
    <property type="match status" value="1"/>
</dbReference>
<dbReference type="PANTHER" id="PTHR47354">
    <property type="entry name" value="NADH OXIDOREDUCTASE HCR"/>
    <property type="match status" value="1"/>
</dbReference>
<evidence type="ECO:0000256" key="3">
    <source>
        <dbReference type="ARBA" id="ARBA00022714"/>
    </source>
</evidence>
<dbReference type="EMBL" id="SNVI01000002">
    <property type="protein sequence ID" value="TFE40455.1"/>
    <property type="molecule type" value="Genomic_DNA"/>
</dbReference>
<feature type="domain" description="2Fe-2S ferredoxin-type" evidence="10">
    <location>
        <begin position="296"/>
        <end position="380"/>
    </location>
</feature>
<proteinExistence type="inferred from homology"/>
<evidence type="ECO:0000256" key="4">
    <source>
        <dbReference type="ARBA" id="ARBA00022723"/>
    </source>
</evidence>
<sequence>MESVLEPCILQQSPEVSDRFSLSSTWERADAQWPSYEQRTLVCCRVTDETRDVRTFVFASEAGQPFSFEPGQFITIGAEIEGQAVSRCYTISSPPTRPYTLSITVKRTPGGVMSNWLHANMVAGKTLPAFGPAGIFTPSAGPSQKALYLSAGSGVTPLMAMTRAAFDLGQNRDVVFVHSARTPEDIIFASELAALEKMSSAFRVIHICESQGEEGNWQGPIGRLSLDLLKARVLDYREREVFTCGPAGYMNAVRKLLLDGQHDPDRYHQESFNVAETVEAVEAAPEQRPDEQTSSFTVRLARSGKTFTMEPSETVLAAARKAGVPLPSSCSQGICGTCKTRLLEGTVEMKHNGGIRPREIDRGLRLMCCSKPTSDLVLDL</sequence>
<evidence type="ECO:0000256" key="5">
    <source>
        <dbReference type="ARBA" id="ARBA00022827"/>
    </source>
</evidence>
<dbReference type="InterPro" id="IPR039261">
    <property type="entry name" value="FNR_nucleotide-bd"/>
</dbReference>
<dbReference type="Gene3D" id="3.10.20.30">
    <property type="match status" value="1"/>
</dbReference>
<dbReference type="PROSITE" id="PS00197">
    <property type="entry name" value="2FE2S_FER_1"/>
    <property type="match status" value="1"/>
</dbReference>
<evidence type="ECO:0000256" key="7">
    <source>
        <dbReference type="ARBA" id="ARBA00023004"/>
    </source>
</evidence>
<dbReference type="InterPro" id="IPR050415">
    <property type="entry name" value="MRET"/>
</dbReference>
<protein>
    <submittedName>
        <fullName evidence="12">Hybrid-cluster NAD(P)-dependent oxidoreductase</fullName>
    </submittedName>
</protein>
<dbReference type="InterPro" id="IPR001041">
    <property type="entry name" value="2Fe-2S_ferredoxin-type"/>
</dbReference>
<dbReference type="CDD" id="cd00207">
    <property type="entry name" value="fer2"/>
    <property type="match status" value="1"/>
</dbReference>
<dbReference type="CDD" id="cd06215">
    <property type="entry name" value="FNR_iron_sulfur_binding_1"/>
    <property type="match status" value="1"/>
</dbReference>
<evidence type="ECO:0000256" key="9">
    <source>
        <dbReference type="ARBA" id="ARBA00061434"/>
    </source>
</evidence>
<dbReference type="GeneID" id="97306654"/>
<dbReference type="InterPro" id="IPR008333">
    <property type="entry name" value="Cbr1-like_FAD-bd_dom"/>
</dbReference>
<comment type="similarity">
    <text evidence="9">In the N-terminal section; belongs to the FAD-binding oxidoreductase type 6 family.</text>
</comment>
<dbReference type="Pfam" id="PF00175">
    <property type="entry name" value="NAD_binding_1"/>
    <property type="match status" value="1"/>
</dbReference>
<dbReference type="SUPFAM" id="SSF54292">
    <property type="entry name" value="2Fe-2S ferredoxin-like"/>
    <property type="match status" value="1"/>
</dbReference>
<dbReference type="InterPro" id="IPR036010">
    <property type="entry name" value="2Fe-2S_ferredoxin-like_sf"/>
</dbReference>
<evidence type="ECO:0000259" key="10">
    <source>
        <dbReference type="PROSITE" id="PS51085"/>
    </source>
</evidence>
<evidence type="ECO:0000259" key="11">
    <source>
        <dbReference type="PROSITE" id="PS51384"/>
    </source>
</evidence>
<dbReference type="SUPFAM" id="SSF52343">
    <property type="entry name" value="Ferredoxin reductase-like, C-terminal NADP-linked domain"/>
    <property type="match status" value="1"/>
</dbReference>
<dbReference type="RefSeq" id="WP_134462589.1">
    <property type="nucleotide sequence ID" value="NZ_JBHMFL010000146.1"/>
</dbReference>
<keyword evidence="3" id="KW-0001">2Fe-2S</keyword>
<evidence type="ECO:0000256" key="2">
    <source>
        <dbReference type="ARBA" id="ARBA00022630"/>
    </source>
</evidence>
<evidence type="ECO:0000256" key="6">
    <source>
        <dbReference type="ARBA" id="ARBA00023002"/>
    </source>
</evidence>
<evidence type="ECO:0000256" key="8">
    <source>
        <dbReference type="ARBA" id="ARBA00023014"/>
    </source>
</evidence>
<feature type="domain" description="FAD-binding FR-type" evidence="11">
    <location>
        <begin position="36"/>
        <end position="139"/>
    </location>
</feature>
<gene>
    <name evidence="12" type="ORF">E2553_27270</name>
</gene>
<dbReference type="GO" id="GO:0046872">
    <property type="term" value="F:metal ion binding"/>
    <property type="evidence" value="ECO:0007669"/>
    <property type="project" value="UniProtKB-KW"/>
</dbReference>
<organism evidence="12 13">
    <name type="scientific">Paraburkholderia dipogonis</name>
    <dbReference type="NCBI Taxonomy" id="1211383"/>
    <lineage>
        <taxon>Bacteria</taxon>
        <taxon>Pseudomonadati</taxon>
        <taxon>Pseudomonadota</taxon>
        <taxon>Betaproteobacteria</taxon>
        <taxon>Burkholderiales</taxon>
        <taxon>Burkholderiaceae</taxon>
        <taxon>Paraburkholderia</taxon>
    </lineage>
</organism>
<comment type="cofactor">
    <cofactor evidence="1">
        <name>FAD</name>
        <dbReference type="ChEBI" id="CHEBI:57692"/>
    </cofactor>
</comment>
<dbReference type="PRINTS" id="PR00406">
    <property type="entry name" value="CYTB5RDTASE"/>
</dbReference>
<dbReference type="Proteomes" id="UP000297385">
    <property type="component" value="Unassembled WGS sequence"/>
</dbReference>
<reference evidence="12 13" key="1">
    <citation type="submission" date="2019-03" db="EMBL/GenBank/DDBJ databases">
        <title>Complete Genome Sequence of Paraburkholderia dipogonis ICMP 19430T, a Nitrogen-fixing Symbiont of the South African Invasive Legume Dipogon lignosus in New Zealand.</title>
        <authorList>
            <person name="De Meyer S.E."/>
        </authorList>
    </citation>
    <scope>NUCLEOTIDE SEQUENCE [LARGE SCALE GENOMIC DNA]</scope>
    <source>
        <strain evidence="12 13">ICMP 19430</strain>
    </source>
</reference>
<name>A0A4Y8MSZ2_9BURK</name>
<keyword evidence="7" id="KW-0408">Iron</keyword>
<evidence type="ECO:0000313" key="12">
    <source>
        <dbReference type="EMBL" id="TFE40455.1"/>
    </source>
</evidence>
<evidence type="ECO:0000313" key="13">
    <source>
        <dbReference type="Proteomes" id="UP000297385"/>
    </source>
</evidence>
<dbReference type="Pfam" id="PF00111">
    <property type="entry name" value="Fer2"/>
    <property type="match status" value="1"/>
</dbReference>